<dbReference type="EMBL" id="CP037423">
    <property type="protein sequence ID" value="QDV42699.1"/>
    <property type="molecule type" value="Genomic_DNA"/>
</dbReference>
<organism evidence="2 3">
    <name type="scientific">Stieleria neptunia</name>
    <dbReference type="NCBI Taxonomy" id="2527979"/>
    <lineage>
        <taxon>Bacteria</taxon>
        <taxon>Pseudomonadati</taxon>
        <taxon>Planctomycetota</taxon>
        <taxon>Planctomycetia</taxon>
        <taxon>Pirellulales</taxon>
        <taxon>Pirellulaceae</taxon>
        <taxon>Stieleria</taxon>
    </lineage>
</organism>
<dbReference type="Proteomes" id="UP000319004">
    <property type="component" value="Chromosome"/>
</dbReference>
<dbReference type="Gene3D" id="1.10.510.10">
    <property type="entry name" value="Transferase(Phosphotransferase) domain 1"/>
    <property type="match status" value="1"/>
</dbReference>
<feature type="region of interest" description="Disordered" evidence="1">
    <location>
        <begin position="1"/>
        <end position="24"/>
    </location>
</feature>
<dbReference type="Gene3D" id="3.30.200.20">
    <property type="entry name" value="Phosphorylase Kinase, domain 1"/>
    <property type="match status" value="1"/>
</dbReference>
<evidence type="ECO:0008006" key="4">
    <source>
        <dbReference type="Google" id="ProtNLM"/>
    </source>
</evidence>
<dbReference type="RefSeq" id="WP_145386315.1">
    <property type="nucleotide sequence ID" value="NZ_CP037423.1"/>
</dbReference>
<dbReference type="KEGG" id="snep:Enr13x_25490"/>
<evidence type="ECO:0000313" key="2">
    <source>
        <dbReference type="EMBL" id="QDV42699.1"/>
    </source>
</evidence>
<dbReference type="InterPro" id="IPR011009">
    <property type="entry name" value="Kinase-like_dom_sf"/>
</dbReference>
<accession>A0A518HPD2</accession>
<gene>
    <name evidence="2" type="ORF">Enr13x_25490</name>
</gene>
<keyword evidence="3" id="KW-1185">Reference proteome</keyword>
<proteinExistence type="predicted"/>
<evidence type="ECO:0000313" key="3">
    <source>
        <dbReference type="Proteomes" id="UP000319004"/>
    </source>
</evidence>
<sequence>MAEHPSAQDSSRPAAATADTSPHGAGIDGLIGWLQRRRESHPTSPLAELIDPSSLPTRGLVELAAVDLIGQRRRGQEIVVEDYLKQFPQLAESDSDVLDLIDAELCVRREQGQAYDAACFRDRFPELADSIEQLIHLEPGPGEINTGEINTGDSLDWDQSVVQRQMTVAAGHRSAGQPVSETRPNDSIDVPIPIKPPEWIVGARCIATVQLRRGRCWLVKGRDSERSDTVAMKVMPLPATLGRTERTRILDICERTSSVTHPSWVAPRIAAINNGHLAVVRPWIFGDPFARRPPGAEHVPRWEMLVRVAFALAAAHRIGATHGSVKCENVIVDHNSNANLIDAASGVTCWAETSANWDHELSKTLPDRIRRDTIGLVGMIAGECLESPDRIEAAWIPQITDGIDFSRSDACAIIGESLQSRLDQRPVKRSWWLKMMRP</sequence>
<evidence type="ECO:0000256" key="1">
    <source>
        <dbReference type="SAM" id="MobiDB-lite"/>
    </source>
</evidence>
<dbReference type="SUPFAM" id="SSF56112">
    <property type="entry name" value="Protein kinase-like (PK-like)"/>
    <property type="match status" value="1"/>
</dbReference>
<dbReference type="OrthoDB" id="230439at2"/>
<reference evidence="2 3" key="1">
    <citation type="submission" date="2019-03" db="EMBL/GenBank/DDBJ databases">
        <title>Deep-cultivation of Planctomycetes and their phenomic and genomic characterization uncovers novel biology.</title>
        <authorList>
            <person name="Wiegand S."/>
            <person name="Jogler M."/>
            <person name="Boedeker C."/>
            <person name="Pinto D."/>
            <person name="Vollmers J."/>
            <person name="Rivas-Marin E."/>
            <person name="Kohn T."/>
            <person name="Peeters S.H."/>
            <person name="Heuer A."/>
            <person name="Rast P."/>
            <person name="Oberbeckmann S."/>
            <person name="Bunk B."/>
            <person name="Jeske O."/>
            <person name="Meyerdierks A."/>
            <person name="Storesund J.E."/>
            <person name="Kallscheuer N."/>
            <person name="Luecker S."/>
            <person name="Lage O.M."/>
            <person name="Pohl T."/>
            <person name="Merkel B.J."/>
            <person name="Hornburger P."/>
            <person name="Mueller R.-W."/>
            <person name="Bruemmer F."/>
            <person name="Labrenz M."/>
            <person name="Spormann A.M."/>
            <person name="Op den Camp H."/>
            <person name="Overmann J."/>
            <person name="Amann R."/>
            <person name="Jetten M.S.M."/>
            <person name="Mascher T."/>
            <person name="Medema M.H."/>
            <person name="Devos D.P."/>
            <person name="Kaster A.-K."/>
            <person name="Ovreas L."/>
            <person name="Rohde M."/>
            <person name="Galperin M.Y."/>
            <person name="Jogler C."/>
        </authorList>
    </citation>
    <scope>NUCLEOTIDE SEQUENCE [LARGE SCALE GENOMIC DNA]</scope>
    <source>
        <strain evidence="2 3">Enr13</strain>
    </source>
</reference>
<protein>
    <recommendedName>
        <fullName evidence="4">Protein kinase domain-containing protein</fullName>
    </recommendedName>
</protein>
<name>A0A518HPD2_9BACT</name>
<feature type="region of interest" description="Disordered" evidence="1">
    <location>
        <begin position="169"/>
        <end position="190"/>
    </location>
</feature>
<dbReference type="AlphaFoldDB" id="A0A518HPD2"/>